<dbReference type="Gene3D" id="2.70.98.10">
    <property type="match status" value="1"/>
</dbReference>
<dbReference type="GO" id="GO:0003824">
    <property type="term" value="F:catalytic activity"/>
    <property type="evidence" value="ECO:0007669"/>
    <property type="project" value="InterPro"/>
</dbReference>
<comment type="subcellular location">
    <subcellularLocation>
        <location evidence="1">Periplasm</location>
    </subcellularLocation>
</comment>
<comment type="similarity">
    <text evidence="3">Belongs to the OpgD/OpgG family.</text>
</comment>
<accession>A0A1I5G0Q2</accession>
<evidence type="ECO:0000259" key="7">
    <source>
        <dbReference type="Pfam" id="PF04349"/>
    </source>
</evidence>
<dbReference type="InterPro" id="IPR014718">
    <property type="entry name" value="GH-type_carb-bd"/>
</dbReference>
<feature type="signal peptide" evidence="6">
    <location>
        <begin position="1"/>
        <end position="26"/>
    </location>
</feature>
<sequence length="529" mass="59039">MSLSRRSFLAATAATTLVSLSQIAQAAGTNEEAAQPATPAADFSFDSMSAEMEILASKDYVAPQASDKAYLNDLTYDAYRLIRYNPEKAKLADIDKSAFRLHAFHMGWLFKTPVALYEVSDGKATPVSFSTDDFIYERQVRDMVPEHVTLPGIAGFRLHHPLNRPDVFDELIAFQGASYFRALGKGSVYGLSARGLAINTGGSEPEEFPVFTRFYVERPKSAEQSITIYAALESPSVTGAFRFEIAPGDNTVIDTTARLYLREDIPQLGLAPLTSMFLFAERNRDAFDDYRPNVHDSDGLEIIKQNGERVWRPLSNPPMLASSYFAEQSPKSFALLQRDRNFDHFQDVSALYERRPSLRIEPKGDWGKGSVRLVEIPSELEVNDNIVAFWVPEKGGKAGQRYEYAYRMHWGDLPASAAEGLAYVLETRSGAGGVSGVENKDGTRKFVIDFKDGLLADLPASEVDKVKINSNIMHGEIKTQALTPIPEERVWRLVMDVSAPEGNIVEMTTHLSGFDRRLTETWAYQWINQ</sequence>
<keyword evidence="4 6" id="KW-0732">Signal</keyword>
<proteinExistence type="inferred from homology"/>
<keyword evidence="5" id="KW-0574">Periplasm</keyword>
<dbReference type="GO" id="GO:0030288">
    <property type="term" value="C:outer membrane-bounded periplasmic space"/>
    <property type="evidence" value="ECO:0007669"/>
    <property type="project" value="TreeGrafter"/>
</dbReference>
<dbReference type="Proteomes" id="UP000199236">
    <property type="component" value="Unassembled WGS sequence"/>
</dbReference>
<name>A0A1I5G0Q2_9HYPH</name>
<dbReference type="GO" id="GO:0051274">
    <property type="term" value="P:beta-glucan biosynthetic process"/>
    <property type="evidence" value="ECO:0007669"/>
    <property type="project" value="TreeGrafter"/>
</dbReference>
<evidence type="ECO:0000256" key="4">
    <source>
        <dbReference type="ARBA" id="ARBA00022729"/>
    </source>
</evidence>
<dbReference type="InterPro" id="IPR011013">
    <property type="entry name" value="Gal_mutarotase_sf_dom"/>
</dbReference>
<feature type="domain" description="Glucan biosynthesis periplasmic MdoG C-terminal" evidence="7">
    <location>
        <begin position="43"/>
        <end position="526"/>
    </location>
</feature>
<keyword evidence="9" id="KW-1185">Reference proteome</keyword>
<evidence type="ECO:0000256" key="6">
    <source>
        <dbReference type="SAM" id="SignalP"/>
    </source>
</evidence>
<dbReference type="GO" id="GO:0030246">
    <property type="term" value="F:carbohydrate binding"/>
    <property type="evidence" value="ECO:0007669"/>
    <property type="project" value="InterPro"/>
</dbReference>
<dbReference type="AlphaFoldDB" id="A0A1I5G0Q2"/>
<protein>
    <submittedName>
        <fullName evidence="8">Glucans biosynthesis protein</fullName>
    </submittedName>
</protein>
<evidence type="ECO:0000256" key="5">
    <source>
        <dbReference type="ARBA" id="ARBA00022764"/>
    </source>
</evidence>
<reference evidence="8 9" key="1">
    <citation type="submission" date="2016-10" db="EMBL/GenBank/DDBJ databases">
        <authorList>
            <person name="de Groot N.N."/>
        </authorList>
    </citation>
    <scope>NUCLEOTIDE SEQUENCE [LARGE SCALE GENOMIC DNA]</scope>
    <source>
        <strain evidence="8 9">CGMCC 1.9157</strain>
    </source>
</reference>
<dbReference type="InterPro" id="IPR007444">
    <property type="entry name" value="Glucan_biosyn_MdoG_C"/>
</dbReference>
<feature type="chain" id="PRO_5011538767" evidence="6">
    <location>
        <begin position="27"/>
        <end position="529"/>
    </location>
</feature>
<dbReference type="PANTHER" id="PTHR30504:SF2">
    <property type="entry name" value="GLUCANS BIOSYNTHESIS PROTEIN G"/>
    <property type="match status" value="1"/>
</dbReference>
<dbReference type="InterPro" id="IPR014438">
    <property type="entry name" value="Glucan_biosyn_MdoG/MdoD"/>
</dbReference>
<dbReference type="PIRSF" id="PIRSF006281">
    <property type="entry name" value="MdoG"/>
    <property type="match status" value="1"/>
</dbReference>
<dbReference type="SUPFAM" id="SSF81296">
    <property type="entry name" value="E set domains"/>
    <property type="match status" value="1"/>
</dbReference>
<dbReference type="FunFam" id="2.70.98.10:FF:000001">
    <property type="entry name" value="Glucans biosynthesis protein G"/>
    <property type="match status" value="1"/>
</dbReference>
<dbReference type="InterPro" id="IPR006311">
    <property type="entry name" value="TAT_signal"/>
</dbReference>
<evidence type="ECO:0000256" key="2">
    <source>
        <dbReference type="ARBA" id="ARBA00005001"/>
    </source>
</evidence>
<evidence type="ECO:0000256" key="1">
    <source>
        <dbReference type="ARBA" id="ARBA00004418"/>
    </source>
</evidence>
<comment type="pathway">
    <text evidence="2">Glycan metabolism; osmoregulated periplasmic glucan (OPG) biosynthesis.</text>
</comment>
<dbReference type="PANTHER" id="PTHR30504">
    <property type="entry name" value="GLUCANS BIOSYNTHESIS PROTEIN"/>
    <property type="match status" value="1"/>
</dbReference>
<dbReference type="RefSeq" id="WP_210186722.1">
    <property type="nucleotide sequence ID" value="NZ_FOVR01000004.1"/>
</dbReference>
<dbReference type="InterPro" id="IPR014756">
    <property type="entry name" value="Ig_E-set"/>
</dbReference>
<dbReference type="EMBL" id="FOVR01000004">
    <property type="protein sequence ID" value="SFO29409.1"/>
    <property type="molecule type" value="Genomic_DNA"/>
</dbReference>
<dbReference type="Gene3D" id="2.60.40.10">
    <property type="entry name" value="Immunoglobulins"/>
    <property type="match status" value="1"/>
</dbReference>
<organism evidence="8 9">
    <name type="scientific">Cohaesibacter marisflavi</name>
    <dbReference type="NCBI Taxonomy" id="655353"/>
    <lineage>
        <taxon>Bacteria</taxon>
        <taxon>Pseudomonadati</taxon>
        <taxon>Pseudomonadota</taxon>
        <taxon>Alphaproteobacteria</taxon>
        <taxon>Hyphomicrobiales</taxon>
        <taxon>Cohaesibacteraceae</taxon>
    </lineage>
</organism>
<evidence type="ECO:0000313" key="9">
    <source>
        <dbReference type="Proteomes" id="UP000199236"/>
    </source>
</evidence>
<evidence type="ECO:0000313" key="8">
    <source>
        <dbReference type="EMBL" id="SFO29409.1"/>
    </source>
</evidence>
<dbReference type="PROSITE" id="PS51318">
    <property type="entry name" value="TAT"/>
    <property type="match status" value="1"/>
</dbReference>
<dbReference type="InterPro" id="IPR013783">
    <property type="entry name" value="Ig-like_fold"/>
</dbReference>
<dbReference type="SUPFAM" id="SSF74650">
    <property type="entry name" value="Galactose mutarotase-like"/>
    <property type="match status" value="1"/>
</dbReference>
<dbReference type="STRING" id="655353.SAMN04488056_104291"/>
<dbReference type="Pfam" id="PF04349">
    <property type="entry name" value="MdoG"/>
    <property type="match status" value="1"/>
</dbReference>
<gene>
    <name evidence="8" type="ORF">SAMN04488056_104291</name>
</gene>
<dbReference type="UniPathway" id="UPA00637"/>
<evidence type="ECO:0000256" key="3">
    <source>
        <dbReference type="ARBA" id="ARBA00009284"/>
    </source>
</evidence>